<proteinExistence type="predicted"/>
<dbReference type="EMBL" id="BPPX01000010">
    <property type="protein sequence ID" value="GJC82997.1"/>
    <property type="molecule type" value="Genomic_DNA"/>
</dbReference>
<accession>A0AA37GM65</accession>
<sequence length="169" mass="18543">MQAYPETASPAPPTAARAVKGFRQPAGQAKETNVYKQADCAAYCATQGTACESYAWIPASGWCGVYSLDTWTAIGDDAVVRRAYRDYVIDEPGCFSCPEGVAVKYLLAQWDYALRGITNYQRSAAHVSSCILSARGLEKARSFKSSEQNMWKPMLNSSVLSEEQPQLYS</sequence>
<dbReference type="Proteomes" id="UP001055172">
    <property type="component" value="Unassembled WGS sequence"/>
</dbReference>
<organism evidence="1 2">
    <name type="scientific">Colletotrichum liriopes</name>
    <dbReference type="NCBI Taxonomy" id="708192"/>
    <lineage>
        <taxon>Eukaryota</taxon>
        <taxon>Fungi</taxon>
        <taxon>Dikarya</taxon>
        <taxon>Ascomycota</taxon>
        <taxon>Pezizomycotina</taxon>
        <taxon>Sordariomycetes</taxon>
        <taxon>Hypocreomycetidae</taxon>
        <taxon>Glomerellales</taxon>
        <taxon>Glomerellaceae</taxon>
        <taxon>Colletotrichum</taxon>
        <taxon>Colletotrichum spaethianum species complex</taxon>
    </lineage>
</organism>
<name>A0AA37GM65_9PEZI</name>
<evidence type="ECO:0000313" key="1">
    <source>
        <dbReference type="EMBL" id="GJC82997.1"/>
    </source>
</evidence>
<comment type="caution">
    <text evidence="1">The sequence shown here is derived from an EMBL/GenBank/DDBJ whole genome shotgun (WGS) entry which is preliminary data.</text>
</comment>
<reference evidence="1 2" key="1">
    <citation type="submission" date="2021-07" db="EMBL/GenBank/DDBJ databases">
        <title>Genome data of Colletotrichum spaethianum.</title>
        <authorList>
            <person name="Utami Y.D."/>
            <person name="Hiruma K."/>
        </authorList>
    </citation>
    <scope>NUCLEOTIDE SEQUENCE [LARGE SCALE GENOMIC DNA]</scope>
    <source>
        <strain evidence="1 2">MAFF 242679</strain>
    </source>
</reference>
<evidence type="ECO:0000313" key="2">
    <source>
        <dbReference type="Proteomes" id="UP001055172"/>
    </source>
</evidence>
<protein>
    <submittedName>
        <fullName evidence="1">Uncharacterized protein</fullName>
    </submittedName>
</protein>
<keyword evidence="2" id="KW-1185">Reference proteome</keyword>
<gene>
    <name evidence="1" type="ORF">ColLi_05835</name>
</gene>
<dbReference type="AlphaFoldDB" id="A0AA37GM65"/>